<gene>
    <name evidence="1" type="ORF">VSR83_17865</name>
</gene>
<name>A0ACC6RKF3_9BURK</name>
<evidence type="ECO:0000313" key="2">
    <source>
        <dbReference type="Proteomes" id="UP001392318"/>
    </source>
</evidence>
<sequence>MARKTSVPIPTAPLVPGYLLRFVDLRPHVRLSRQTVLALEHAGRFPRAVRFGRRCTLWRSVDVIAWLNDPEYYRASWLEEGSRGG</sequence>
<dbReference type="EMBL" id="JAYMRU010000012">
    <property type="protein sequence ID" value="MEM5401937.1"/>
    <property type="molecule type" value="Genomic_DNA"/>
</dbReference>
<accession>A0ACC6RKF3</accession>
<comment type="caution">
    <text evidence="1">The sequence shown here is derived from an EMBL/GenBank/DDBJ whole genome shotgun (WGS) entry which is preliminary data.</text>
</comment>
<organism evidence="1 2">
    <name type="scientific">Paraburkholderia unamae</name>
    <dbReference type="NCBI Taxonomy" id="219649"/>
    <lineage>
        <taxon>Bacteria</taxon>
        <taxon>Pseudomonadati</taxon>
        <taxon>Pseudomonadota</taxon>
        <taxon>Betaproteobacteria</taxon>
        <taxon>Burkholderiales</taxon>
        <taxon>Burkholderiaceae</taxon>
        <taxon>Paraburkholderia</taxon>
    </lineage>
</organism>
<keyword evidence="2" id="KW-1185">Reference proteome</keyword>
<evidence type="ECO:0000313" key="1">
    <source>
        <dbReference type="EMBL" id="MEM5401937.1"/>
    </source>
</evidence>
<dbReference type="Proteomes" id="UP001392318">
    <property type="component" value="Unassembled WGS sequence"/>
</dbReference>
<protein>
    <submittedName>
        <fullName evidence="1">AlpA family phage regulatory protein</fullName>
    </submittedName>
</protein>
<reference evidence="1" key="1">
    <citation type="submission" date="2024-01" db="EMBL/GenBank/DDBJ databases">
        <title>The diversity of rhizobia nodulating Mimosa spp. in eleven states of Brazil covering several biomes is determined by host plant, location, and edaphic factors.</title>
        <authorList>
            <person name="Rouws L."/>
            <person name="Barauna A."/>
            <person name="Beukes C."/>
            <person name="De Faria S.M."/>
            <person name="Gross E."/>
            <person name="Dos Reis Junior F.B."/>
            <person name="Simon M."/>
            <person name="Maluk M."/>
            <person name="Odee D.W."/>
            <person name="Kenicer G."/>
            <person name="Young J.P.W."/>
            <person name="Reis V.M."/>
            <person name="Zilli J."/>
            <person name="James E.K."/>
        </authorList>
    </citation>
    <scope>NUCLEOTIDE SEQUENCE</scope>
    <source>
        <strain evidence="1">JPY452</strain>
    </source>
</reference>
<proteinExistence type="predicted"/>